<dbReference type="PANTHER" id="PTHR43052:SF1">
    <property type="entry name" value="TRNA-5-TAURINOMETHYLURIDINE 2-SULFURTRANSFERASE"/>
    <property type="match status" value="1"/>
</dbReference>
<dbReference type="GO" id="GO:0000049">
    <property type="term" value="F:tRNA binding"/>
    <property type="evidence" value="ECO:0007669"/>
    <property type="project" value="UniProtKB-KW"/>
</dbReference>
<protein>
    <submittedName>
        <fullName evidence="8">Uncharacterized protein</fullName>
    </submittedName>
</protein>
<evidence type="ECO:0000256" key="6">
    <source>
        <dbReference type="ARBA" id="ARBA00022884"/>
    </source>
</evidence>
<keyword evidence="1" id="KW-0820">tRNA-binding</keyword>
<evidence type="ECO:0000313" key="8">
    <source>
        <dbReference type="EMBL" id="KAF2611632.1"/>
    </source>
</evidence>
<evidence type="ECO:0000256" key="4">
    <source>
        <dbReference type="ARBA" id="ARBA00022741"/>
    </source>
</evidence>
<reference evidence="8" key="1">
    <citation type="submission" date="2019-12" db="EMBL/GenBank/DDBJ databases">
        <title>Genome sequencing and annotation of Brassica cretica.</title>
        <authorList>
            <person name="Studholme D.J."/>
            <person name="Sarris P.F."/>
        </authorList>
    </citation>
    <scope>NUCLEOTIDE SEQUENCE</scope>
    <source>
        <strain evidence="8">PFS-102/07</strain>
        <tissue evidence="8">Leaf</tissue>
    </source>
</reference>
<organism evidence="8">
    <name type="scientific">Brassica cretica</name>
    <name type="common">Mustard</name>
    <dbReference type="NCBI Taxonomy" id="69181"/>
    <lineage>
        <taxon>Eukaryota</taxon>
        <taxon>Viridiplantae</taxon>
        <taxon>Streptophyta</taxon>
        <taxon>Embryophyta</taxon>
        <taxon>Tracheophyta</taxon>
        <taxon>Spermatophyta</taxon>
        <taxon>Magnoliopsida</taxon>
        <taxon>eudicotyledons</taxon>
        <taxon>Gunneridae</taxon>
        <taxon>Pentapetalae</taxon>
        <taxon>rosids</taxon>
        <taxon>malvids</taxon>
        <taxon>Brassicales</taxon>
        <taxon>Brassicaceae</taxon>
        <taxon>Brassiceae</taxon>
        <taxon>Brassica</taxon>
    </lineage>
</organism>
<evidence type="ECO:0000256" key="2">
    <source>
        <dbReference type="ARBA" id="ARBA00022679"/>
    </source>
</evidence>
<keyword evidence="5" id="KW-0067">ATP-binding</keyword>
<evidence type="ECO:0000256" key="1">
    <source>
        <dbReference type="ARBA" id="ARBA00022555"/>
    </source>
</evidence>
<dbReference type="InterPro" id="IPR051305">
    <property type="entry name" value="tRNA_2-thiouridylase_MnmA"/>
</dbReference>
<keyword evidence="2" id="KW-0808">Transferase</keyword>
<dbReference type="GO" id="GO:0008033">
    <property type="term" value="P:tRNA processing"/>
    <property type="evidence" value="ECO:0007669"/>
    <property type="project" value="UniProtKB-KW"/>
</dbReference>
<gene>
    <name evidence="8" type="ORF">F2Q70_00013722</name>
</gene>
<keyword evidence="6" id="KW-0694">RNA-binding</keyword>
<keyword evidence="7" id="KW-1015">Disulfide bond</keyword>
<name>A0A8S9LYL1_BRACR</name>
<evidence type="ECO:0000256" key="3">
    <source>
        <dbReference type="ARBA" id="ARBA00022694"/>
    </source>
</evidence>
<accession>A0A8S9LYL1</accession>
<comment type="caution">
    <text evidence="8">The sequence shown here is derived from an EMBL/GenBank/DDBJ whole genome shotgun (WGS) entry which is preliminary data.</text>
</comment>
<keyword evidence="3" id="KW-0819">tRNA processing</keyword>
<dbReference type="PANTHER" id="PTHR43052">
    <property type="match status" value="1"/>
</dbReference>
<dbReference type="GO" id="GO:0005524">
    <property type="term" value="F:ATP binding"/>
    <property type="evidence" value="ECO:0007669"/>
    <property type="project" value="UniProtKB-KW"/>
</dbReference>
<dbReference type="EMBL" id="QGKY02000089">
    <property type="protein sequence ID" value="KAF2611632.1"/>
    <property type="molecule type" value="Genomic_DNA"/>
</dbReference>
<dbReference type="AlphaFoldDB" id="A0A8S9LYL1"/>
<evidence type="ECO:0000256" key="7">
    <source>
        <dbReference type="ARBA" id="ARBA00023157"/>
    </source>
</evidence>
<evidence type="ECO:0000256" key="5">
    <source>
        <dbReference type="ARBA" id="ARBA00022840"/>
    </source>
</evidence>
<proteinExistence type="predicted"/>
<dbReference type="GO" id="GO:0016740">
    <property type="term" value="F:transferase activity"/>
    <property type="evidence" value="ECO:0007669"/>
    <property type="project" value="UniProtKB-KW"/>
</dbReference>
<sequence length="127" mass="14217">MDAISDMEYDYIASGQYAKVVHPPPGQSVLKLSQDMEGTTCIGSGVILESWDDQCFSVCAKSLQFAAMQDKTKLGKPVKPCQLLHLLRLSQERQVEKKSLSTHETEEKWCSSLKKPLEELKTREANA</sequence>
<keyword evidence="4" id="KW-0547">Nucleotide-binding</keyword>